<keyword evidence="2" id="KW-1185">Reference proteome</keyword>
<dbReference type="EMBL" id="JAUEPS010000235">
    <property type="protein sequence ID" value="KAK0433380.1"/>
    <property type="molecule type" value="Genomic_DNA"/>
</dbReference>
<dbReference type="GeneID" id="85366081"/>
<protein>
    <recommendedName>
        <fullName evidence="3">Formyl transferase N-terminal domain-containing protein</fullName>
    </recommendedName>
</protein>
<organism evidence="1 2">
    <name type="scientific">Armillaria tabescens</name>
    <name type="common">Ringless honey mushroom</name>
    <name type="synonym">Agaricus tabescens</name>
    <dbReference type="NCBI Taxonomy" id="1929756"/>
    <lineage>
        <taxon>Eukaryota</taxon>
        <taxon>Fungi</taxon>
        <taxon>Dikarya</taxon>
        <taxon>Basidiomycota</taxon>
        <taxon>Agaricomycotina</taxon>
        <taxon>Agaricomycetes</taxon>
        <taxon>Agaricomycetidae</taxon>
        <taxon>Agaricales</taxon>
        <taxon>Marasmiineae</taxon>
        <taxon>Physalacriaceae</taxon>
        <taxon>Desarmillaria</taxon>
    </lineage>
</organism>
<evidence type="ECO:0000313" key="2">
    <source>
        <dbReference type="Proteomes" id="UP001175211"/>
    </source>
</evidence>
<proteinExistence type="predicted"/>
<sequence>MYSIPREKAEFKSSHQHNHLVIVASFGRNLLSVFLDLFAPTRRLNVHPFLPPRYHGRAPMLHAISLRLAFPSLACLRSGLDASDVWRSDEMVHCTIHDVPRWTKLASPAEKQIAGIRTTGYGRRSICKNRYLMCC</sequence>
<evidence type="ECO:0000313" key="1">
    <source>
        <dbReference type="EMBL" id="KAK0433380.1"/>
    </source>
</evidence>
<gene>
    <name evidence="1" type="ORF">EV420DRAFT_548243</name>
</gene>
<comment type="caution">
    <text evidence="1">The sequence shown here is derived from an EMBL/GenBank/DDBJ whole genome shotgun (WGS) entry which is preliminary data.</text>
</comment>
<evidence type="ECO:0008006" key="3">
    <source>
        <dbReference type="Google" id="ProtNLM"/>
    </source>
</evidence>
<accession>A0AA39J0Q7</accession>
<dbReference type="Proteomes" id="UP001175211">
    <property type="component" value="Unassembled WGS sequence"/>
</dbReference>
<dbReference type="RefSeq" id="XP_060321511.1">
    <property type="nucleotide sequence ID" value="XM_060482533.1"/>
</dbReference>
<dbReference type="SUPFAM" id="SSF53328">
    <property type="entry name" value="Formyltransferase"/>
    <property type="match status" value="1"/>
</dbReference>
<dbReference type="Gene3D" id="3.40.50.170">
    <property type="entry name" value="Formyl transferase, N-terminal domain"/>
    <property type="match status" value="1"/>
</dbReference>
<reference evidence="1" key="1">
    <citation type="submission" date="2023-06" db="EMBL/GenBank/DDBJ databases">
        <authorList>
            <consortium name="Lawrence Berkeley National Laboratory"/>
            <person name="Ahrendt S."/>
            <person name="Sahu N."/>
            <person name="Indic B."/>
            <person name="Wong-Bajracharya J."/>
            <person name="Merenyi Z."/>
            <person name="Ke H.-M."/>
            <person name="Monk M."/>
            <person name="Kocsube S."/>
            <person name="Drula E."/>
            <person name="Lipzen A."/>
            <person name="Balint B."/>
            <person name="Henrissat B."/>
            <person name="Andreopoulos B."/>
            <person name="Martin F.M."/>
            <person name="Harder C.B."/>
            <person name="Rigling D."/>
            <person name="Ford K.L."/>
            <person name="Foster G.D."/>
            <person name="Pangilinan J."/>
            <person name="Papanicolaou A."/>
            <person name="Barry K."/>
            <person name="LaButti K."/>
            <person name="Viragh M."/>
            <person name="Koriabine M."/>
            <person name="Yan M."/>
            <person name="Riley R."/>
            <person name="Champramary S."/>
            <person name="Plett K.L."/>
            <person name="Tsai I.J."/>
            <person name="Slot J."/>
            <person name="Sipos G."/>
            <person name="Plett J."/>
            <person name="Nagy L.G."/>
            <person name="Grigoriev I.V."/>
        </authorList>
    </citation>
    <scope>NUCLEOTIDE SEQUENCE</scope>
    <source>
        <strain evidence="1">CCBAS 213</strain>
    </source>
</reference>
<dbReference type="AlphaFoldDB" id="A0AA39J0Q7"/>
<dbReference type="InterPro" id="IPR036477">
    <property type="entry name" value="Formyl_transf_N_sf"/>
</dbReference>
<name>A0AA39J0Q7_ARMTA</name>